<dbReference type="CDD" id="cd07920">
    <property type="entry name" value="Pumilio"/>
    <property type="match status" value="1"/>
</dbReference>
<dbReference type="Pfam" id="PF00806">
    <property type="entry name" value="PUF"/>
    <property type="match status" value="8"/>
</dbReference>
<evidence type="ECO:0000256" key="5">
    <source>
        <dbReference type="SAM" id="MobiDB-lite"/>
    </source>
</evidence>
<evidence type="ECO:0000313" key="7">
    <source>
        <dbReference type="EMBL" id="GAA0160062.1"/>
    </source>
</evidence>
<dbReference type="GO" id="GO:0006417">
    <property type="term" value="P:regulation of translation"/>
    <property type="evidence" value="ECO:0007669"/>
    <property type="project" value="UniProtKB-KW"/>
</dbReference>
<dbReference type="InterPro" id="IPR016024">
    <property type="entry name" value="ARM-type_fold"/>
</dbReference>
<feature type="repeat" description="Pumilio" evidence="4">
    <location>
        <begin position="251"/>
        <end position="291"/>
    </location>
</feature>
<dbReference type="SMART" id="SM00025">
    <property type="entry name" value="Pumilio"/>
    <property type="match status" value="8"/>
</dbReference>
<dbReference type="InterPro" id="IPR011989">
    <property type="entry name" value="ARM-like"/>
</dbReference>
<evidence type="ECO:0000313" key="8">
    <source>
        <dbReference type="Proteomes" id="UP001454036"/>
    </source>
</evidence>
<organism evidence="7 8">
    <name type="scientific">Lithospermum erythrorhizon</name>
    <name type="common">Purple gromwell</name>
    <name type="synonym">Lithospermum officinale var. erythrorhizon</name>
    <dbReference type="NCBI Taxonomy" id="34254"/>
    <lineage>
        <taxon>Eukaryota</taxon>
        <taxon>Viridiplantae</taxon>
        <taxon>Streptophyta</taxon>
        <taxon>Embryophyta</taxon>
        <taxon>Tracheophyta</taxon>
        <taxon>Spermatophyta</taxon>
        <taxon>Magnoliopsida</taxon>
        <taxon>eudicotyledons</taxon>
        <taxon>Gunneridae</taxon>
        <taxon>Pentapetalae</taxon>
        <taxon>asterids</taxon>
        <taxon>lamiids</taxon>
        <taxon>Boraginales</taxon>
        <taxon>Boraginaceae</taxon>
        <taxon>Boraginoideae</taxon>
        <taxon>Lithospermeae</taxon>
        <taxon>Lithospermum</taxon>
    </lineage>
</organism>
<comment type="caution">
    <text evidence="7">The sequence shown here is derived from an EMBL/GenBank/DDBJ whole genome shotgun (WGS) entry which is preliminary data.</text>
</comment>
<dbReference type="PANTHER" id="PTHR12537:SF187">
    <property type="entry name" value="OS04G0276200 PROTEIN"/>
    <property type="match status" value="1"/>
</dbReference>
<feature type="repeat" description="Pumilio" evidence="4">
    <location>
        <begin position="143"/>
        <end position="178"/>
    </location>
</feature>
<protein>
    <submittedName>
        <fullName evidence="7">RNA metabolism protein</fullName>
    </submittedName>
</protein>
<feature type="domain" description="PUM-HD" evidence="6">
    <location>
        <begin position="84"/>
        <end position="427"/>
    </location>
</feature>
<feature type="repeat" description="Pumilio" evidence="4">
    <location>
        <begin position="215"/>
        <end position="250"/>
    </location>
</feature>
<evidence type="ECO:0000256" key="4">
    <source>
        <dbReference type="PROSITE-ProRule" id="PRU00317"/>
    </source>
</evidence>
<dbReference type="SUPFAM" id="SSF48371">
    <property type="entry name" value="ARM repeat"/>
    <property type="match status" value="1"/>
</dbReference>
<keyword evidence="8" id="KW-1185">Reference proteome</keyword>
<reference evidence="7 8" key="1">
    <citation type="submission" date="2024-01" db="EMBL/GenBank/DDBJ databases">
        <title>The complete chloroplast genome sequence of Lithospermum erythrorhizon: insights into the phylogenetic relationship among Boraginaceae species and the maternal lineages of purple gromwells.</title>
        <authorList>
            <person name="Okada T."/>
            <person name="Watanabe K."/>
        </authorList>
    </citation>
    <scope>NUCLEOTIDE SEQUENCE [LARGE SCALE GENOMIC DNA]</scope>
</reference>
<sequence>MSNQGYVGKSAYRPPLSSPVRNLENSHVSESPNRSLGPLSHAVKESDNSTGLSNLGTVHVTLVLSELIRTNDNKISELTHIAGHYVELRYSPEAFTIFHLILLRTLRTSLNSCLYSKDHYGSRFIQQKLETAKKVEKDMVFREIKPHALTLMTDVFGNYVVQKFFDYGSKQQVRELVNRMAACVYRFSLAIYSCRVIQKAIESIEVDLKIKLAGELEGHVLKCVQDKNGNHVIQKCIKHVPEHAIQFILSPILEQVRALCIHEYGCRVIQRVLESCHSQKTQRIALDEIMQSVTELVDDCYGNYILQHILQRGHPQVCSEIIKKLTGQMVSMSTLKYSSNVIEKCVTYSSLEERKKIVDEILDFSGGIDAFQVMMTNPYGNYVVQRVLETCDELQLNQVLDRIRVHLNALRSHRYGKRILARLEQLVVTGGK</sequence>
<dbReference type="GO" id="GO:0005737">
    <property type="term" value="C:cytoplasm"/>
    <property type="evidence" value="ECO:0007669"/>
    <property type="project" value="TreeGrafter"/>
</dbReference>
<keyword evidence="1" id="KW-0677">Repeat</keyword>
<evidence type="ECO:0000256" key="1">
    <source>
        <dbReference type="ARBA" id="ARBA00022737"/>
    </source>
</evidence>
<feature type="repeat" description="Pumilio" evidence="4">
    <location>
        <begin position="360"/>
        <end position="401"/>
    </location>
</feature>
<evidence type="ECO:0000259" key="6">
    <source>
        <dbReference type="PROSITE" id="PS50303"/>
    </source>
</evidence>
<keyword evidence="3" id="KW-0694">RNA-binding</keyword>
<dbReference type="InterPro" id="IPR001313">
    <property type="entry name" value="Pumilio_RNA-bd_rpt"/>
</dbReference>
<proteinExistence type="predicted"/>
<dbReference type="GO" id="GO:0003729">
    <property type="term" value="F:mRNA binding"/>
    <property type="evidence" value="ECO:0007669"/>
    <property type="project" value="TreeGrafter"/>
</dbReference>
<evidence type="ECO:0000256" key="2">
    <source>
        <dbReference type="ARBA" id="ARBA00022845"/>
    </source>
</evidence>
<accession>A0AAV3QD28</accession>
<dbReference type="AlphaFoldDB" id="A0AAV3QD28"/>
<dbReference type="PROSITE" id="PS50303">
    <property type="entry name" value="PUM_HD"/>
    <property type="match status" value="1"/>
</dbReference>
<feature type="compositionally biased region" description="Polar residues" evidence="5">
    <location>
        <begin position="19"/>
        <end position="34"/>
    </location>
</feature>
<feature type="region of interest" description="Disordered" evidence="5">
    <location>
        <begin position="1"/>
        <end position="50"/>
    </location>
</feature>
<gene>
    <name evidence="7" type="ORF">LIER_38970</name>
</gene>
<dbReference type="EMBL" id="BAABME010020316">
    <property type="protein sequence ID" value="GAA0160062.1"/>
    <property type="molecule type" value="Genomic_DNA"/>
</dbReference>
<feature type="repeat" description="Pumilio" evidence="4">
    <location>
        <begin position="324"/>
        <end position="359"/>
    </location>
</feature>
<dbReference type="PROSITE" id="PS50302">
    <property type="entry name" value="PUM"/>
    <property type="match status" value="5"/>
</dbReference>
<name>A0AAV3QD28_LITER</name>
<dbReference type="InterPro" id="IPR033133">
    <property type="entry name" value="PUM-HD"/>
</dbReference>
<dbReference type="InterPro" id="IPR033712">
    <property type="entry name" value="Pumilio_RNA-bd"/>
</dbReference>
<dbReference type="Proteomes" id="UP001454036">
    <property type="component" value="Unassembled WGS sequence"/>
</dbReference>
<dbReference type="Gene3D" id="1.25.10.10">
    <property type="entry name" value="Leucine-rich Repeat Variant"/>
    <property type="match status" value="1"/>
</dbReference>
<keyword evidence="2" id="KW-0810">Translation regulation</keyword>
<evidence type="ECO:0000256" key="3">
    <source>
        <dbReference type="ARBA" id="ARBA00022884"/>
    </source>
</evidence>
<dbReference type="PANTHER" id="PTHR12537">
    <property type="entry name" value="RNA BINDING PROTEIN PUMILIO-RELATED"/>
    <property type="match status" value="1"/>
</dbReference>